<evidence type="ECO:0008006" key="3">
    <source>
        <dbReference type="Google" id="ProtNLM"/>
    </source>
</evidence>
<proteinExistence type="predicted"/>
<protein>
    <recommendedName>
        <fullName evidence="3">Lipoprotein</fullName>
    </recommendedName>
</protein>
<reference evidence="1 2" key="1">
    <citation type="submission" date="2022-11" db="EMBL/GenBank/DDBJ databases">
        <title>Minimal conservation of predation-associated metabolite biosynthetic gene clusters underscores biosynthetic potential of Myxococcota including descriptions for ten novel species: Archangium lansinium sp. nov., Myxococcus landrumus sp. nov., Nannocystis bai.</title>
        <authorList>
            <person name="Ahearne A."/>
            <person name="Stevens C."/>
            <person name="Dowd S."/>
        </authorList>
    </citation>
    <scope>NUCLEOTIDE SEQUENCE [LARGE SCALE GENOMIC DNA]</scope>
    <source>
        <strain evidence="1 2">NCWAL01</strain>
    </source>
</reference>
<organism evidence="1 2">
    <name type="scientific">Stigmatella ashevillensis</name>
    <dbReference type="NCBI Taxonomy" id="2995309"/>
    <lineage>
        <taxon>Bacteria</taxon>
        <taxon>Pseudomonadati</taxon>
        <taxon>Myxococcota</taxon>
        <taxon>Myxococcia</taxon>
        <taxon>Myxococcales</taxon>
        <taxon>Cystobacterineae</taxon>
        <taxon>Archangiaceae</taxon>
        <taxon>Stigmatella</taxon>
    </lineage>
</organism>
<name>A0ABT5D1A6_9BACT</name>
<evidence type="ECO:0000313" key="2">
    <source>
        <dbReference type="Proteomes" id="UP001221838"/>
    </source>
</evidence>
<accession>A0ABT5D1A6</accession>
<keyword evidence="2" id="KW-1185">Reference proteome</keyword>
<evidence type="ECO:0000313" key="1">
    <source>
        <dbReference type="EMBL" id="MDC0706850.1"/>
    </source>
</evidence>
<dbReference type="Proteomes" id="UP001221838">
    <property type="component" value="Unassembled WGS sequence"/>
</dbReference>
<gene>
    <name evidence="1" type="ORF">POL68_00025</name>
</gene>
<dbReference type="EMBL" id="JAQNDM010000001">
    <property type="protein sequence ID" value="MDC0706850.1"/>
    <property type="molecule type" value="Genomic_DNA"/>
</dbReference>
<sequence length="233" mass="24682">MRAGECRERGGLAGSGWRLCLLPLLWACSNSGTEGTPITLTSVTPATMSSSECIDVEVGLTGDPPFTLDYGTSTAQTVTVTQVSIGQQGFPVSSLRRTAGGFTLPLPSEMPEGKQDVRVLLSDKRELVLPGGFEVTAPLRINGFTIDYVLDQYPGEPFSLVIRAAGEDAVNFRGKGRLSAGGAVLQPEQSAAFDAGVLKQQVTLLGAPGTVFIQMEDCTGLQTQSNDFRLLPR</sequence>
<comment type="caution">
    <text evidence="1">The sequence shown here is derived from an EMBL/GenBank/DDBJ whole genome shotgun (WGS) entry which is preliminary data.</text>
</comment>
<dbReference type="RefSeq" id="WP_272133894.1">
    <property type="nucleotide sequence ID" value="NZ_JAQNDM010000001.1"/>
</dbReference>